<dbReference type="GO" id="GO:0006516">
    <property type="term" value="P:glycoprotein catabolic process"/>
    <property type="evidence" value="ECO:0007669"/>
    <property type="project" value="TreeGrafter"/>
</dbReference>
<dbReference type="Pfam" id="PF17678">
    <property type="entry name" value="Glyco_hydro_92N"/>
    <property type="match status" value="1"/>
</dbReference>
<dbReference type="AlphaFoldDB" id="A0A4R8DHP0"/>
<dbReference type="GO" id="GO:0006629">
    <property type="term" value="P:lipid metabolic process"/>
    <property type="evidence" value="ECO:0007669"/>
    <property type="project" value="InterPro"/>
</dbReference>
<organism evidence="7 8">
    <name type="scientific">Dinghuibacter silviterrae</name>
    <dbReference type="NCBI Taxonomy" id="1539049"/>
    <lineage>
        <taxon>Bacteria</taxon>
        <taxon>Pseudomonadati</taxon>
        <taxon>Bacteroidota</taxon>
        <taxon>Chitinophagia</taxon>
        <taxon>Chitinophagales</taxon>
        <taxon>Chitinophagaceae</taxon>
        <taxon>Dinghuibacter</taxon>
    </lineage>
</organism>
<dbReference type="PANTHER" id="PTHR12143:SF38">
    <property type="entry name" value="ALPHA-1,2-MANNOSIDASE FAMILY PROTEIN (AFU_ORTHOLOGUE AFUA_5G10520)"/>
    <property type="match status" value="1"/>
</dbReference>
<dbReference type="GO" id="GO:0008081">
    <property type="term" value="F:phosphoric diester hydrolase activity"/>
    <property type="evidence" value="ECO:0007669"/>
    <property type="project" value="InterPro"/>
</dbReference>
<dbReference type="GO" id="GO:0005975">
    <property type="term" value="P:carbohydrate metabolic process"/>
    <property type="evidence" value="ECO:0007669"/>
    <property type="project" value="InterPro"/>
</dbReference>
<dbReference type="CDD" id="cd08589">
    <property type="entry name" value="PI-PLCc_SaPLC1_like"/>
    <property type="match status" value="1"/>
</dbReference>
<dbReference type="GO" id="GO:0000224">
    <property type="term" value="F:peptide-N4-(N-acetyl-beta-glucosaminyl)asparagine amidase activity"/>
    <property type="evidence" value="ECO:0007669"/>
    <property type="project" value="TreeGrafter"/>
</dbReference>
<dbReference type="SUPFAM" id="SSF51695">
    <property type="entry name" value="PLC-like phosphodiesterases"/>
    <property type="match status" value="1"/>
</dbReference>
<dbReference type="InterPro" id="IPR017946">
    <property type="entry name" value="PLC-like_Pdiesterase_TIM-brl"/>
</dbReference>
<dbReference type="GO" id="GO:0005829">
    <property type="term" value="C:cytosol"/>
    <property type="evidence" value="ECO:0007669"/>
    <property type="project" value="TreeGrafter"/>
</dbReference>
<dbReference type="InterPro" id="IPR012939">
    <property type="entry name" value="Glyco_hydro_92"/>
</dbReference>
<evidence type="ECO:0000256" key="1">
    <source>
        <dbReference type="ARBA" id="ARBA00001913"/>
    </source>
</evidence>
<evidence type="ECO:0000259" key="6">
    <source>
        <dbReference type="Pfam" id="PF17678"/>
    </source>
</evidence>
<feature type="domain" description="Glycosyl hydrolase family 92" evidence="5">
    <location>
        <begin position="601"/>
        <end position="1070"/>
    </location>
</feature>
<evidence type="ECO:0000313" key="7">
    <source>
        <dbReference type="EMBL" id="TDW97047.1"/>
    </source>
</evidence>
<protein>
    <submittedName>
        <fullName evidence="7">Putative alpha-1,2-mannosidase</fullName>
    </submittedName>
</protein>
<dbReference type="InterPro" id="IPR041371">
    <property type="entry name" value="GH92_N"/>
</dbReference>
<sequence>MKLFLGLAFSCALLWAAPDTGLDDLTINQVQVIGSHNSYKQAIAPALFRLIMAKDSVHAPAIEYSHVPLSEQLDLGLRNLEIDVYADEKGGKYAHPKGLNWAKPQDPYDTGGVMNQPGFKVFHIQDIDFRSSQLTFSGCLRELKAWSDKHPNHYPIYITMNAKDEAFKLSPENLPEKFTSAVFDRLDKEILDYLGRENLITPDDVRGDYPTLEKAVLAGHWPTMRAARGKFMFVLDEHGEKRQAYIAGHPSLKGRVFFADAPVGTPEAAFLIMNDAKKDSALIRSLVQKGYMIRTRADADTKEARANDRSSFEAACASGAQVITTDYYYKSTFFPSDYKISFENGTYIRRDTVFPDKLVTYVDPFIGAAGLGHIFIGPSCPFGMVKPGPDNSMHSNSGYSVDPRMPVYGFSQTHVSGTGGGAKYGNITIMPFGGDFDSVHQTSLRDQETAALGYYGVRLTKWNIKTELTASRRVAFYRFVFGQKGRKGIKIDPGEYLGETPDPDGRENQQFVGCETQWVSPTEIRGYSRIRGGWNNGAAYTVYFSAVFNRPAAQRATFRDGKLQPGLQQFDAGDKNGAIAFFDGGDTILVKFGISYISALKARENIDEETPRWSFEEILHQTQDKWEALLSKIAIDGTSDQKVMFYTGLYHTMLQPVDRTGENPLWQSPLPYYDDFYAIWDTFRSSNPLITLITPSREIDIVNALLNIYHRAGYMPDARSGNDNGRTQGGSNAEVLIADAYVKGLQGIDYEEGFRAMLKDANVPPGGNEEKEGRGGLTDYNTLGYVSNRFVRSGNRTVEYAYDDYCIAEVARGLGHTDAYERFLHQSDNWQNLWRPYTDHGSTGFILPRDPSGRWVDSIGCDVLNPRAPSIAYTPLTRDYPNCVCWWCGFMYEGSSWEYSLYAPHDVASLIRKTGGAEAFQQRLDTFFGNHYFNVTNEPSFLTPVLYHWIGRPDLSSKLVRDIIHRSYGTSMAGLPGNDDSGAMSSWLDFHMMGLYPNAGQSYYLITSPFFASTVVHLEDGKTFRIVANHLSDKNIYIQSARLNGVPFGQSWIEHADIVKGGVLELEMGEAPAGWGGGAPPSKS</sequence>
<comment type="caution">
    <text evidence="7">The sequence shown here is derived from an EMBL/GenBank/DDBJ whole genome shotgun (WGS) entry which is preliminary data.</text>
</comment>
<dbReference type="Gene3D" id="3.20.20.190">
    <property type="entry name" value="Phosphatidylinositol (PI) phosphodiesterase"/>
    <property type="match status" value="1"/>
</dbReference>
<dbReference type="InterPro" id="IPR005887">
    <property type="entry name" value="GH92_a_mannosidase_put"/>
</dbReference>
<accession>A0A4R8DHP0</accession>
<evidence type="ECO:0000256" key="4">
    <source>
        <dbReference type="SAM" id="SignalP"/>
    </source>
</evidence>
<dbReference type="InterPro" id="IPR050883">
    <property type="entry name" value="PNGase"/>
</dbReference>
<reference evidence="7 8" key="1">
    <citation type="submission" date="2019-03" db="EMBL/GenBank/DDBJ databases">
        <title>Genomic Encyclopedia of Type Strains, Phase IV (KMG-IV): sequencing the most valuable type-strain genomes for metagenomic binning, comparative biology and taxonomic classification.</title>
        <authorList>
            <person name="Goeker M."/>
        </authorList>
    </citation>
    <scope>NUCLEOTIDE SEQUENCE [LARGE SCALE GENOMIC DNA]</scope>
    <source>
        <strain evidence="7 8">DSM 100059</strain>
    </source>
</reference>
<keyword evidence="3" id="KW-0106">Calcium</keyword>
<dbReference type="RefSeq" id="WP_133998573.1">
    <property type="nucleotide sequence ID" value="NZ_SODV01000002.1"/>
</dbReference>
<dbReference type="EMBL" id="SODV01000002">
    <property type="protein sequence ID" value="TDW97047.1"/>
    <property type="molecule type" value="Genomic_DNA"/>
</dbReference>
<dbReference type="FunFam" id="3.30.2080.10:FF:000001">
    <property type="entry name" value="Alpha-1,2-mannosidase subfamily"/>
    <property type="match status" value="1"/>
</dbReference>
<feature type="signal peptide" evidence="4">
    <location>
        <begin position="1"/>
        <end position="16"/>
    </location>
</feature>
<evidence type="ECO:0000256" key="2">
    <source>
        <dbReference type="ARBA" id="ARBA00011245"/>
    </source>
</evidence>
<dbReference type="InterPro" id="IPR008928">
    <property type="entry name" value="6-hairpin_glycosidase_sf"/>
</dbReference>
<feature type="domain" description="Glycosyl hydrolase family 92 N-terminal" evidence="6">
    <location>
        <begin position="361"/>
        <end position="595"/>
    </location>
</feature>
<dbReference type="InterPro" id="IPR032075">
    <property type="entry name" value="PI-PLC-C1"/>
</dbReference>
<dbReference type="Proteomes" id="UP000294498">
    <property type="component" value="Unassembled WGS sequence"/>
</dbReference>
<proteinExistence type="predicted"/>
<evidence type="ECO:0000256" key="3">
    <source>
        <dbReference type="ARBA" id="ARBA00022837"/>
    </source>
</evidence>
<dbReference type="Gene3D" id="1.20.1050.60">
    <property type="entry name" value="alpha-1,2-mannosidase"/>
    <property type="match status" value="1"/>
</dbReference>
<feature type="chain" id="PRO_5020547108" evidence="4">
    <location>
        <begin position="17"/>
        <end position="1084"/>
    </location>
</feature>
<keyword evidence="4" id="KW-0732">Signal</keyword>
<dbReference type="GO" id="GO:0030246">
    <property type="term" value="F:carbohydrate binding"/>
    <property type="evidence" value="ECO:0007669"/>
    <property type="project" value="InterPro"/>
</dbReference>
<name>A0A4R8DHP0_9BACT</name>
<dbReference type="NCBIfam" id="TIGR01180">
    <property type="entry name" value="aman2_put"/>
    <property type="match status" value="1"/>
</dbReference>
<comment type="cofactor">
    <cofactor evidence="1">
        <name>Ca(2+)</name>
        <dbReference type="ChEBI" id="CHEBI:29108"/>
    </cofactor>
</comment>
<dbReference type="InterPro" id="IPR014718">
    <property type="entry name" value="GH-type_carb-bd"/>
</dbReference>
<dbReference type="OrthoDB" id="9804511at2"/>
<dbReference type="PANTHER" id="PTHR12143">
    <property type="entry name" value="PEPTIDE N-GLYCANASE PNGASE -RELATED"/>
    <property type="match status" value="1"/>
</dbReference>
<keyword evidence="8" id="KW-1185">Reference proteome</keyword>
<gene>
    <name evidence="7" type="ORF">EDB95_4884</name>
</gene>
<comment type="subunit">
    <text evidence="2">Monomer.</text>
</comment>
<dbReference type="Pfam" id="PF07971">
    <property type="entry name" value="Glyco_hydro_92"/>
    <property type="match status" value="1"/>
</dbReference>
<dbReference type="Gene3D" id="2.70.98.10">
    <property type="match status" value="1"/>
</dbReference>
<dbReference type="Gene3D" id="3.30.2080.10">
    <property type="entry name" value="GH92 mannosidase domain"/>
    <property type="match status" value="1"/>
</dbReference>
<dbReference type="Pfam" id="PF16670">
    <property type="entry name" value="PI-PLC-C1"/>
    <property type="match status" value="1"/>
</dbReference>
<evidence type="ECO:0000313" key="8">
    <source>
        <dbReference type="Proteomes" id="UP000294498"/>
    </source>
</evidence>
<evidence type="ECO:0000259" key="5">
    <source>
        <dbReference type="Pfam" id="PF07971"/>
    </source>
</evidence>
<dbReference type="SUPFAM" id="SSF48208">
    <property type="entry name" value="Six-hairpin glycosidases"/>
    <property type="match status" value="1"/>
</dbReference>
<dbReference type="Gene3D" id="1.20.1610.10">
    <property type="entry name" value="alpha-1,2-mannosidases domains"/>
    <property type="match status" value="1"/>
</dbReference>